<dbReference type="RefSeq" id="WP_160952944.1">
    <property type="nucleotide sequence ID" value="NZ_WWEQ01000018.1"/>
</dbReference>
<dbReference type="PANTHER" id="PTHR33744">
    <property type="entry name" value="CARBOHYDRATE DIACID REGULATOR"/>
    <property type="match status" value="1"/>
</dbReference>
<dbReference type="InterPro" id="IPR051448">
    <property type="entry name" value="CdaR-like_regulators"/>
</dbReference>
<comment type="caution">
    <text evidence="2">The sequence shown here is derived from an EMBL/GenBank/DDBJ whole genome shotgun (WGS) entry which is preliminary data.</text>
</comment>
<evidence type="ECO:0000259" key="1">
    <source>
        <dbReference type="Pfam" id="PF13556"/>
    </source>
</evidence>
<keyword evidence="3" id="KW-1185">Reference proteome</keyword>
<sequence>MARTREWVLDQLLTSMADADPLESLIRRAGGICDASVVVVTERGEIARSVGSAPARLISGWLHESSEARGRIGRWALHRLDIRIRGQSYGLVVARVVSGSDDEASDSNELVRTVLECRGKLLRSFSSFNALAVSSRRTESEQLVRTLQQGISSAREPALWRAMEAMGFESWEPVRVARVVIRTEAARGMAPLAESSGEPWTALSGSTDAWSDGPVLTAETARSARDAEYTLVFAAHLAIDQVLPVERAVGGVSEPFVALSRIPEMLTAADTAAAVAPARVRGNRLVAVDDMRPFEWAAARLRSQFDQTVVRRCLDRLRADPDVWETVAVHYGEGGTVSHTARRLRIHENTVRYRLAKLERMLGTPLSDPRTVADIVIALSAA</sequence>
<dbReference type="InterPro" id="IPR042070">
    <property type="entry name" value="PucR_C-HTH_sf"/>
</dbReference>
<feature type="domain" description="PucR C-terminal helix-turn-helix" evidence="1">
    <location>
        <begin position="324"/>
        <end position="380"/>
    </location>
</feature>
<dbReference type="EMBL" id="WWEQ01000018">
    <property type="protein sequence ID" value="MYM19512.1"/>
    <property type="molecule type" value="Genomic_DNA"/>
</dbReference>
<evidence type="ECO:0000313" key="2">
    <source>
        <dbReference type="EMBL" id="MYM19512.1"/>
    </source>
</evidence>
<dbReference type="Pfam" id="PF13556">
    <property type="entry name" value="HTH_30"/>
    <property type="match status" value="1"/>
</dbReference>
<dbReference type="Gene3D" id="1.10.10.2840">
    <property type="entry name" value="PucR C-terminal helix-turn-helix domain"/>
    <property type="match status" value="1"/>
</dbReference>
<gene>
    <name evidence="2" type="ORF">GSY69_05900</name>
</gene>
<accession>A0A6N9H7I6</accession>
<organism evidence="2 3">
    <name type="scientific">Brevibacterium rongguiense</name>
    <dbReference type="NCBI Taxonomy" id="2695267"/>
    <lineage>
        <taxon>Bacteria</taxon>
        <taxon>Bacillati</taxon>
        <taxon>Actinomycetota</taxon>
        <taxon>Actinomycetes</taxon>
        <taxon>Micrococcales</taxon>
        <taxon>Brevibacteriaceae</taxon>
        <taxon>Brevibacterium</taxon>
    </lineage>
</organism>
<protein>
    <recommendedName>
        <fullName evidence="1">PucR C-terminal helix-turn-helix domain-containing protein</fullName>
    </recommendedName>
</protein>
<dbReference type="InterPro" id="IPR025736">
    <property type="entry name" value="PucR_C-HTH_dom"/>
</dbReference>
<name>A0A6N9H7I6_9MICO</name>
<dbReference type="AlphaFoldDB" id="A0A6N9H7I6"/>
<proteinExistence type="predicted"/>
<reference evidence="2 3" key="1">
    <citation type="submission" date="2020-01" db="EMBL/GenBank/DDBJ databases">
        <authorList>
            <person name="Deng T."/>
        </authorList>
    </citation>
    <scope>NUCLEOTIDE SEQUENCE [LARGE SCALE GENOMIC DNA]</scope>
    <source>
        <strain evidence="2 3">5221</strain>
    </source>
</reference>
<evidence type="ECO:0000313" key="3">
    <source>
        <dbReference type="Proteomes" id="UP000469215"/>
    </source>
</evidence>
<dbReference type="Proteomes" id="UP000469215">
    <property type="component" value="Unassembled WGS sequence"/>
</dbReference>